<protein>
    <submittedName>
        <fullName evidence="1">Uncharacterized protein</fullName>
    </submittedName>
</protein>
<dbReference type="EMBL" id="MEXU01000055">
    <property type="protein sequence ID" value="OGD09309.1"/>
    <property type="molecule type" value="Genomic_DNA"/>
</dbReference>
<evidence type="ECO:0000313" key="1">
    <source>
        <dbReference type="EMBL" id="OGD09309.1"/>
    </source>
</evidence>
<comment type="caution">
    <text evidence="1">The sequence shown here is derived from an EMBL/GenBank/DDBJ whole genome shotgun (WGS) entry which is preliminary data.</text>
</comment>
<dbReference type="AlphaFoldDB" id="A0A1F4ZSA1"/>
<proteinExistence type="predicted"/>
<gene>
    <name evidence="1" type="ORF">A2395_03865</name>
</gene>
<sequence>MNKSEKTEPLYPVRCLADPENFHCLNNCSLYLYALQKGKFFHPLPYTDPLRKDCVRVQSGEIKN</sequence>
<evidence type="ECO:0000313" key="2">
    <source>
        <dbReference type="Proteomes" id="UP000178188"/>
    </source>
</evidence>
<dbReference type="Proteomes" id="UP000178188">
    <property type="component" value="Unassembled WGS sequence"/>
</dbReference>
<name>A0A1F4ZSA1_9BACT</name>
<organism evidence="1 2">
    <name type="scientific">Candidatus Amesbacteria bacterium RIFOXYB1_FULL_47_9</name>
    <dbReference type="NCBI Taxonomy" id="1797266"/>
    <lineage>
        <taxon>Bacteria</taxon>
        <taxon>Candidatus Amesiibacteriota</taxon>
    </lineage>
</organism>
<reference evidence="1 2" key="1">
    <citation type="journal article" date="2016" name="Nat. Commun.">
        <title>Thousands of microbial genomes shed light on interconnected biogeochemical processes in an aquifer system.</title>
        <authorList>
            <person name="Anantharaman K."/>
            <person name="Brown C.T."/>
            <person name="Hug L.A."/>
            <person name="Sharon I."/>
            <person name="Castelle C.J."/>
            <person name="Probst A.J."/>
            <person name="Thomas B.C."/>
            <person name="Singh A."/>
            <person name="Wilkins M.J."/>
            <person name="Karaoz U."/>
            <person name="Brodie E.L."/>
            <person name="Williams K.H."/>
            <person name="Hubbard S.S."/>
            <person name="Banfield J.F."/>
        </authorList>
    </citation>
    <scope>NUCLEOTIDE SEQUENCE [LARGE SCALE GENOMIC DNA]</scope>
</reference>
<accession>A0A1F4ZSA1</accession>